<proteinExistence type="predicted"/>
<dbReference type="Proteomes" id="UP000218432">
    <property type="component" value="Chromosome 2"/>
</dbReference>
<evidence type="ECO:0000313" key="2">
    <source>
        <dbReference type="Proteomes" id="UP000218432"/>
    </source>
</evidence>
<evidence type="ECO:0000313" key="1">
    <source>
        <dbReference type="EMBL" id="BAX62836.1"/>
    </source>
</evidence>
<reference evidence="1 2" key="1">
    <citation type="journal article" date="2017" name="Genome Announc.">
        <title>Complete Genome Sequence of Burkholderia stabilis FERMP-21014.</title>
        <authorList>
            <person name="Konishi K."/>
            <person name="Kumagai T."/>
            <person name="Sakasegawa S."/>
            <person name="Tamura T."/>
        </authorList>
    </citation>
    <scope>NUCLEOTIDE SEQUENCE [LARGE SCALE GENOMIC DNA]</scope>
    <source>
        <strain evidence="1 2">FERMP-21014</strain>
    </source>
</reference>
<sequence length="48" mass="5422">MVARQSSNHPSAASTKAFVQMFAMRRVAARWRSIVPAMHRVDRLVVPT</sequence>
<protein>
    <submittedName>
        <fullName evidence="1">Uncharacterized protein</fullName>
    </submittedName>
</protein>
<gene>
    <name evidence="1" type="ORF">BSFP_057040</name>
</gene>
<name>A0A1Y1BUN0_9BURK</name>
<accession>A0A1Y1BUN0</accession>
<organism evidence="1 2">
    <name type="scientific">Burkholderia stabilis</name>
    <dbReference type="NCBI Taxonomy" id="95485"/>
    <lineage>
        <taxon>Bacteria</taxon>
        <taxon>Pseudomonadati</taxon>
        <taxon>Pseudomonadota</taxon>
        <taxon>Betaproteobacteria</taxon>
        <taxon>Burkholderiales</taxon>
        <taxon>Burkholderiaceae</taxon>
        <taxon>Burkholderia</taxon>
        <taxon>Burkholderia cepacia complex</taxon>
    </lineage>
</organism>
<dbReference type="EMBL" id="AP018112">
    <property type="protein sequence ID" value="BAX62836.1"/>
    <property type="molecule type" value="Genomic_DNA"/>
</dbReference>
<dbReference type="AlphaFoldDB" id="A0A1Y1BUN0"/>